<dbReference type="Proteomes" id="UP000236959">
    <property type="component" value="Unassembled WGS sequence"/>
</dbReference>
<dbReference type="EMBL" id="PPCN01000014">
    <property type="protein sequence ID" value="POF28414.1"/>
    <property type="molecule type" value="Genomic_DNA"/>
</dbReference>
<dbReference type="InterPro" id="IPR043128">
    <property type="entry name" value="Rev_trsase/Diguanyl_cyclase"/>
</dbReference>
<dbReference type="Pfam" id="PF00990">
    <property type="entry name" value="GGDEF"/>
    <property type="match status" value="1"/>
</dbReference>
<reference evidence="5 6" key="1">
    <citation type="submission" date="2018-01" db="EMBL/GenBank/DDBJ databases">
        <title>Genomic Encyclopedia of Archaeal and Bacterial Type Strains, Phase II (KMG-II): from individual species to whole genera.</title>
        <authorList>
            <person name="Goeker M."/>
        </authorList>
    </citation>
    <scope>NUCLEOTIDE SEQUENCE [LARGE SCALE GENOMIC DNA]</scope>
    <source>
        <strain evidence="5 6">DSM 17023</strain>
    </source>
</reference>
<dbReference type="Gene3D" id="3.30.70.270">
    <property type="match status" value="1"/>
</dbReference>
<dbReference type="NCBIfam" id="TIGR00254">
    <property type="entry name" value="GGDEF"/>
    <property type="match status" value="1"/>
</dbReference>
<evidence type="ECO:0000256" key="1">
    <source>
        <dbReference type="ARBA" id="ARBA00012528"/>
    </source>
</evidence>
<evidence type="ECO:0000313" key="5">
    <source>
        <dbReference type="EMBL" id="POF28414.1"/>
    </source>
</evidence>
<dbReference type="InterPro" id="IPR029787">
    <property type="entry name" value="Nucleotide_cyclase"/>
</dbReference>
<comment type="caution">
    <text evidence="5">The sequence shown here is derived from an EMBL/GenBank/DDBJ whole genome shotgun (WGS) entry which is preliminary data.</text>
</comment>
<feature type="domain" description="GGDEF" evidence="4">
    <location>
        <begin position="102"/>
        <end position="234"/>
    </location>
</feature>
<dbReference type="EC" id="2.7.7.65" evidence="1"/>
<dbReference type="PROSITE" id="PS50887">
    <property type="entry name" value="GGDEF"/>
    <property type="match status" value="1"/>
</dbReference>
<keyword evidence="3" id="KW-0812">Transmembrane</keyword>
<dbReference type="FunFam" id="3.30.70.270:FF:000001">
    <property type="entry name" value="Diguanylate cyclase domain protein"/>
    <property type="match status" value="1"/>
</dbReference>
<dbReference type="PANTHER" id="PTHR45138:SF9">
    <property type="entry name" value="DIGUANYLATE CYCLASE DGCM-RELATED"/>
    <property type="match status" value="1"/>
</dbReference>
<dbReference type="OrthoDB" id="9812260at2"/>
<evidence type="ECO:0000259" key="4">
    <source>
        <dbReference type="PROSITE" id="PS50887"/>
    </source>
</evidence>
<evidence type="ECO:0000313" key="6">
    <source>
        <dbReference type="Proteomes" id="UP000236959"/>
    </source>
</evidence>
<dbReference type="GO" id="GO:0052621">
    <property type="term" value="F:diguanylate cyclase activity"/>
    <property type="evidence" value="ECO:0007669"/>
    <property type="project" value="UniProtKB-EC"/>
</dbReference>
<evidence type="ECO:0000256" key="3">
    <source>
        <dbReference type="SAM" id="Phobius"/>
    </source>
</evidence>
<dbReference type="AlphaFoldDB" id="A0A2S3UL27"/>
<sequence>MTIRNNTEKWVFIFFVSLVSVGGSLLLTWIAAPDGLNPDSLVPAIGVPLMIAPVVSLWFAGMMLRIQELNRQLEHLVRHDQMTSLLTRRAFFDNFEELGMKNSGSILVADIDRFKTINDTYGHQIGDRVIREVASILKARSKPDGFAARFGGEEFVSFYPGECIQHAEIRAETIRAAVESQTIQVSGRELSFTLSIGVEFFDGSRPLDQVLHAADEALYEAKREGRNRVVRQTAQSDDNETR</sequence>
<proteinExistence type="predicted"/>
<feature type="transmembrane region" description="Helical" evidence="3">
    <location>
        <begin position="12"/>
        <end position="32"/>
    </location>
</feature>
<dbReference type="InterPro" id="IPR000160">
    <property type="entry name" value="GGDEF_dom"/>
</dbReference>
<comment type="catalytic activity">
    <reaction evidence="2">
        <text>2 GTP = 3',3'-c-di-GMP + 2 diphosphate</text>
        <dbReference type="Rhea" id="RHEA:24898"/>
        <dbReference type="ChEBI" id="CHEBI:33019"/>
        <dbReference type="ChEBI" id="CHEBI:37565"/>
        <dbReference type="ChEBI" id="CHEBI:58805"/>
        <dbReference type="EC" id="2.7.7.65"/>
    </reaction>
</comment>
<organism evidence="5 6">
    <name type="scientific">Roseibium marinum</name>
    <dbReference type="NCBI Taxonomy" id="281252"/>
    <lineage>
        <taxon>Bacteria</taxon>
        <taxon>Pseudomonadati</taxon>
        <taxon>Pseudomonadota</taxon>
        <taxon>Alphaproteobacteria</taxon>
        <taxon>Hyphomicrobiales</taxon>
        <taxon>Stappiaceae</taxon>
        <taxon>Roseibium</taxon>
    </lineage>
</organism>
<gene>
    <name evidence="5" type="ORF">CLV41_11485</name>
</gene>
<keyword evidence="6" id="KW-1185">Reference proteome</keyword>
<evidence type="ECO:0000256" key="2">
    <source>
        <dbReference type="ARBA" id="ARBA00034247"/>
    </source>
</evidence>
<dbReference type="SUPFAM" id="SSF55073">
    <property type="entry name" value="Nucleotide cyclase"/>
    <property type="match status" value="1"/>
</dbReference>
<keyword evidence="3" id="KW-0472">Membrane</keyword>
<name>A0A2S3UL27_9HYPH</name>
<protein>
    <recommendedName>
        <fullName evidence="1">diguanylate cyclase</fullName>
        <ecNumber evidence="1">2.7.7.65</ecNumber>
    </recommendedName>
</protein>
<dbReference type="RefSeq" id="WP_103225023.1">
    <property type="nucleotide sequence ID" value="NZ_PPCN01000014.1"/>
</dbReference>
<accession>A0A2S3UL27</accession>
<dbReference type="PANTHER" id="PTHR45138">
    <property type="entry name" value="REGULATORY COMPONENTS OF SENSORY TRANSDUCTION SYSTEM"/>
    <property type="match status" value="1"/>
</dbReference>
<keyword evidence="3" id="KW-1133">Transmembrane helix</keyword>
<feature type="transmembrane region" description="Helical" evidence="3">
    <location>
        <begin position="44"/>
        <end position="64"/>
    </location>
</feature>
<dbReference type="CDD" id="cd01949">
    <property type="entry name" value="GGDEF"/>
    <property type="match status" value="1"/>
</dbReference>
<dbReference type="SMART" id="SM00267">
    <property type="entry name" value="GGDEF"/>
    <property type="match status" value="1"/>
</dbReference>
<dbReference type="InterPro" id="IPR050469">
    <property type="entry name" value="Diguanylate_Cyclase"/>
</dbReference>